<dbReference type="Gene3D" id="3.30.2310.20">
    <property type="entry name" value="RelE-like"/>
    <property type="match status" value="1"/>
</dbReference>
<evidence type="ECO:0000313" key="2">
    <source>
        <dbReference type="EMBL" id="GAI26216.1"/>
    </source>
</evidence>
<dbReference type="Pfam" id="PF05016">
    <property type="entry name" value="ParE_toxin"/>
    <property type="match status" value="1"/>
</dbReference>
<evidence type="ECO:0000256" key="1">
    <source>
        <dbReference type="ARBA" id="ARBA00022649"/>
    </source>
</evidence>
<protein>
    <recommendedName>
        <fullName evidence="3">Plasmid stabilization system protein</fullName>
    </recommendedName>
</protein>
<dbReference type="InterPro" id="IPR035093">
    <property type="entry name" value="RelE/ParE_toxin_dom_sf"/>
</dbReference>
<name>X1N7K8_9ZZZZ</name>
<keyword evidence="1" id="KW-1277">Toxin-antitoxin system</keyword>
<dbReference type="AlphaFoldDB" id="X1N7K8"/>
<dbReference type="EMBL" id="BARV01015044">
    <property type="protein sequence ID" value="GAI26216.1"/>
    <property type="molecule type" value="Genomic_DNA"/>
</dbReference>
<organism evidence="2">
    <name type="scientific">marine sediment metagenome</name>
    <dbReference type="NCBI Taxonomy" id="412755"/>
    <lineage>
        <taxon>unclassified sequences</taxon>
        <taxon>metagenomes</taxon>
        <taxon>ecological metagenomes</taxon>
    </lineage>
</organism>
<accession>X1N7K8</accession>
<reference evidence="2" key="1">
    <citation type="journal article" date="2014" name="Front. Microbiol.">
        <title>High frequency of phylogenetically diverse reductive dehalogenase-homologous genes in deep subseafloor sedimentary metagenomes.</title>
        <authorList>
            <person name="Kawai M."/>
            <person name="Futagami T."/>
            <person name="Toyoda A."/>
            <person name="Takaki Y."/>
            <person name="Nishi S."/>
            <person name="Hori S."/>
            <person name="Arai W."/>
            <person name="Tsubouchi T."/>
            <person name="Morono Y."/>
            <person name="Uchiyama I."/>
            <person name="Ito T."/>
            <person name="Fujiyama A."/>
            <person name="Inagaki F."/>
            <person name="Takami H."/>
        </authorList>
    </citation>
    <scope>NUCLEOTIDE SEQUENCE</scope>
    <source>
        <strain evidence="2">Expedition CK06-06</strain>
    </source>
</reference>
<evidence type="ECO:0008006" key="3">
    <source>
        <dbReference type="Google" id="ProtNLM"/>
    </source>
</evidence>
<dbReference type="SUPFAM" id="SSF143011">
    <property type="entry name" value="RelE-like"/>
    <property type="match status" value="1"/>
</dbReference>
<feature type="non-terminal residue" evidence="2">
    <location>
        <position position="86"/>
    </location>
</feature>
<sequence>MNTLSYKPTFYKDLEKNVKDRLIRKQIIDKTFELEKRAPIGKRLKGYPFWSIHVGKFRVIYEIKGNDIDFLRVLPRNMITGNCSQE</sequence>
<comment type="caution">
    <text evidence="2">The sequence shown here is derived from an EMBL/GenBank/DDBJ whole genome shotgun (WGS) entry which is preliminary data.</text>
</comment>
<proteinExistence type="predicted"/>
<gene>
    <name evidence="2" type="ORF">S06H3_26071</name>
</gene>
<dbReference type="InterPro" id="IPR007712">
    <property type="entry name" value="RelE/ParE_toxin"/>
</dbReference>